<dbReference type="InterPro" id="IPR008698">
    <property type="entry name" value="NDUB7"/>
</dbReference>
<reference evidence="1 2" key="1">
    <citation type="submission" date="2024-03" db="EMBL/GenBank/DDBJ databases">
        <authorList>
            <person name="Brejova B."/>
        </authorList>
    </citation>
    <scope>NUCLEOTIDE SEQUENCE [LARGE SCALE GENOMIC DNA]</scope>
    <source>
        <strain evidence="1 2">CBS 14171</strain>
    </source>
</reference>
<accession>A0ABP0ZQF0</accession>
<sequence>MTVTQFPPLLSQDDCQKYKVPLKWRDRCAAYFALYQTCLIRQSANSSVSCKHDKHSWEECENLDLIRRKEELKVAKDKRREELAAAKAQAQDDDE</sequence>
<organism evidence="1 2">
    <name type="scientific">Lodderomyces beijingensis</name>
    <dbReference type="NCBI Taxonomy" id="1775926"/>
    <lineage>
        <taxon>Eukaryota</taxon>
        <taxon>Fungi</taxon>
        <taxon>Dikarya</taxon>
        <taxon>Ascomycota</taxon>
        <taxon>Saccharomycotina</taxon>
        <taxon>Pichiomycetes</taxon>
        <taxon>Debaryomycetaceae</taxon>
        <taxon>Candida/Lodderomyces clade</taxon>
        <taxon>Lodderomyces</taxon>
    </lineage>
</organism>
<dbReference type="RefSeq" id="XP_066829592.1">
    <property type="nucleotide sequence ID" value="XM_066972677.1"/>
</dbReference>
<dbReference type="GeneID" id="92207850"/>
<dbReference type="Proteomes" id="UP001497383">
    <property type="component" value="Chromosome 3"/>
</dbReference>
<dbReference type="Pfam" id="PF05676">
    <property type="entry name" value="NDUF_B7"/>
    <property type="match status" value="1"/>
</dbReference>
<keyword evidence="2" id="KW-1185">Reference proteome</keyword>
<protein>
    <recommendedName>
        <fullName evidence="3">NADH dehydrogenase [ubiquinone] 1 beta subcomplex subunit 7</fullName>
    </recommendedName>
</protein>
<evidence type="ECO:0008006" key="3">
    <source>
        <dbReference type="Google" id="ProtNLM"/>
    </source>
</evidence>
<name>A0ABP0ZQF0_9ASCO</name>
<gene>
    <name evidence="1" type="ORF">LODBEIA_P26540</name>
</gene>
<evidence type="ECO:0000313" key="2">
    <source>
        <dbReference type="Proteomes" id="UP001497383"/>
    </source>
</evidence>
<proteinExistence type="predicted"/>
<dbReference type="EMBL" id="OZ022407">
    <property type="protein sequence ID" value="CAK9438430.1"/>
    <property type="molecule type" value="Genomic_DNA"/>
</dbReference>
<evidence type="ECO:0000313" key="1">
    <source>
        <dbReference type="EMBL" id="CAK9438430.1"/>
    </source>
</evidence>